<keyword evidence="13" id="KW-0449">Lipoprotein</keyword>
<evidence type="ECO:0000256" key="12">
    <source>
        <dbReference type="ARBA" id="ARBA00023139"/>
    </source>
</evidence>
<dbReference type="GO" id="GO:0005739">
    <property type="term" value="C:mitochondrion"/>
    <property type="evidence" value="ECO:0007669"/>
    <property type="project" value="TreeGrafter"/>
</dbReference>
<feature type="transmembrane region" description="Helical" evidence="19">
    <location>
        <begin position="304"/>
        <end position="321"/>
    </location>
</feature>
<feature type="domain" description="Palmitoyltransferase DHHC" evidence="20">
    <location>
        <begin position="420"/>
        <end position="555"/>
    </location>
</feature>
<comment type="subcellular location">
    <subcellularLocation>
        <location evidence="2">Early endosome membrane</location>
        <topology evidence="2">Multi-pass membrane protein</topology>
    </subcellularLocation>
</comment>
<dbReference type="GO" id="GO:0016887">
    <property type="term" value="F:ATP hydrolysis activity"/>
    <property type="evidence" value="ECO:0007669"/>
    <property type="project" value="InterPro"/>
</dbReference>
<feature type="transmembrane region" description="Helical" evidence="19">
    <location>
        <begin position="520"/>
        <end position="542"/>
    </location>
</feature>
<dbReference type="Gene3D" id="3.40.50.300">
    <property type="entry name" value="P-loop containing nucleotide triphosphate hydrolases"/>
    <property type="match status" value="1"/>
</dbReference>
<feature type="repeat" description="ANK" evidence="17">
    <location>
        <begin position="101"/>
        <end position="133"/>
    </location>
</feature>
<keyword evidence="8" id="KW-0547">Nucleotide-binding</keyword>
<feature type="repeat" description="ANK" evidence="17">
    <location>
        <begin position="200"/>
        <end position="232"/>
    </location>
</feature>
<dbReference type="GO" id="GO:0006515">
    <property type="term" value="P:protein quality control for misfolded or incompletely synthesized proteins"/>
    <property type="evidence" value="ECO:0007669"/>
    <property type="project" value="TreeGrafter"/>
</dbReference>
<feature type="region of interest" description="Disordered" evidence="18">
    <location>
        <begin position="576"/>
        <end position="604"/>
    </location>
</feature>
<evidence type="ECO:0000256" key="13">
    <source>
        <dbReference type="ARBA" id="ARBA00023288"/>
    </source>
</evidence>
<dbReference type="SUPFAM" id="SSF48403">
    <property type="entry name" value="Ankyrin repeat"/>
    <property type="match status" value="1"/>
</dbReference>
<evidence type="ECO:0000256" key="4">
    <source>
        <dbReference type="ARBA" id="ARBA00010322"/>
    </source>
</evidence>
<dbReference type="InterPro" id="IPR027417">
    <property type="entry name" value="P-loop_NTPase"/>
</dbReference>
<feature type="compositionally biased region" description="Polar residues" evidence="18">
    <location>
        <begin position="576"/>
        <end position="588"/>
    </location>
</feature>
<evidence type="ECO:0000256" key="14">
    <source>
        <dbReference type="ARBA" id="ARBA00030960"/>
    </source>
</evidence>
<evidence type="ECO:0000256" key="9">
    <source>
        <dbReference type="ARBA" id="ARBA00022840"/>
    </source>
</evidence>
<dbReference type="InterPro" id="IPR001594">
    <property type="entry name" value="Palmitoyltrfase_DHHC"/>
</dbReference>
<protein>
    <recommendedName>
        <fullName evidence="5">Palmitoyltransferase AKR1</fullName>
    </recommendedName>
    <alternativeName>
        <fullName evidence="14 15">Ankyrin repeat-containing protein AKR1</fullName>
    </alternativeName>
    <alternativeName>
        <fullName evidence="6">Palmitoyltransferase akr1</fullName>
    </alternativeName>
</protein>
<dbReference type="GO" id="GO:0031901">
    <property type="term" value="C:early endosome membrane"/>
    <property type="evidence" value="ECO:0007669"/>
    <property type="project" value="UniProtKB-SubCell"/>
</dbReference>
<dbReference type="SMART" id="SM00248">
    <property type="entry name" value="ANK"/>
    <property type="match status" value="5"/>
</dbReference>
<dbReference type="GO" id="GO:0005524">
    <property type="term" value="F:ATP binding"/>
    <property type="evidence" value="ECO:0007669"/>
    <property type="project" value="UniProtKB-KW"/>
</dbReference>
<evidence type="ECO:0000259" key="20">
    <source>
        <dbReference type="Pfam" id="PF01529"/>
    </source>
</evidence>
<reference evidence="21" key="1">
    <citation type="journal article" date="2020" name="Stud. Mycol.">
        <title>101 Dothideomycetes genomes: a test case for predicting lifestyles and emergence of pathogens.</title>
        <authorList>
            <person name="Haridas S."/>
            <person name="Albert R."/>
            <person name="Binder M."/>
            <person name="Bloem J."/>
            <person name="Labutti K."/>
            <person name="Salamov A."/>
            <person name="Andreopoulos B."/>
            <person name="Baker S."/>
            <person name="Barry K."/>
            <person name="Bills G."/>
            <person name="Bluhm B."/>
            <person name="Cannon C."/>
            <person name="Castanera R."/>
            <person name="Culley D."/>
            <person name="Daum C."/>
            <person name="Ezra D."/>
            <person name="Gonzalez J."/>
            <person name="Henrissat B."/>
            <person name="Kuo A."/>
            <person name="Liang C."/>
            <person name="Lipzen A."/>
            <person name="Lutzoni F."/>
            <person name="Magnuson J."/>
            <person name="Mondo S."/>
            <person name="Nolan M."/>
            <person name="Ohm R."/>
            <person name="Pangilinan J."/>
            <person name="Park H.-J."/>
            <person name="Ramirez L."/>
            <person name="Alfaro M."/>
            <person name="Sun H."/>
            <person name="Tritt A."/>
            <person name="Yoshinaga Y."/>
            <person name="Zwiers L.-H."/>
            <person name="Turgeon B."/>
            <person name="Goodwin S."/>
            <person name="Spatafora J."/>
            <person name="Crous P."/>
            <person name="Grigoriev I."/>
        </authorList>
    </citation>
    <scope>NUCLEOTIDE SEQUENCE</scope>
    <source>
        <strain evidence="21">CBS 122368</strain>
    </source>
</reference>
<sequence length="1134" mass="127766">MASSSSPNEPNGHPVGEHHVELEDMGDKKPSLPIEEDIMQLARLGEIAAIQKLFDSGKFDATYKDEQGITPLHWAAINNHYALCHFLIQNGASVNAKGGDAVATPVLWAAKRCHYYVVNLLLEHGADPLLTDDQGFNLLHSATLDGNVYQLVLLLHQDIPVDIPDSQSHTALMWAAYKGYPSCVDLFLRWGANVYATDDQGFTALHWALVKGSQGSIQKLLEYGADRFAKNNDGKTPSVTAEEMNTVRQWHAALSAAGYNKDGSPKQFPVPGIKDTRWFISRFLFFWPFLIIFQAIYLVSHYPVYIGLPLAAVTSYAMQWAAQKLASFGPANMRNVHHTPFLAGIFAGTLFWVGVRWITTVLPWTLRTCFFLNIVFGVFYGFTTYFYFFTMASDPGFVPKSASRSASKAVIDELMEAKLFDENHFCVNCMVRKPLRSKHCKRCERCVAKSDHHCPWVNNCVANNNHRHFVFYVLFMELGVLVWVRLVLAYLENIDGPKDVQCNVLSDDLCKILHKDPYTIVLSIWTAFQLTWVTMLLCVQLLQVARNLTTYESMRGHLHAATPADALTAFVTTGDTSQEVSGSAPTTGFGSGQDTGDGAPPRRPKHSIWDQWKRLLGLDTFVATALQGSQAGQTRRGGNPWSRGMITNCKDFWCDGAPVIAKGLKTPMKEYDERVDMGRLRDDEHQRGIIQDLEDLHLMLSRYKPPPVRQPLVNSLRPKKSFLSLFSSSGPTRLPISQIPDHVPKGLYMYGDVGSGKTMLMDLFYDTLPNNIEKKTRIHFHAFMQDVHKNLHRMKMSHGNDVDAIPYVAAGIAEDSNVLCFDEFQCTDVADAMILRRLVENLMAHGTVIVTTSNRHPDDLYKNGIQRESFVPAINLLKSRLRVLNLDSQTDYRKIPRPPSGVYHHPLNEGARTHAERWFRFLGDFENDPPHRAFHTVWGREIEVPKASGSCAWFTFDEIIGRATGAADYLELMRNYNAFIVTDVPGMNHRSRDLARRFITFIDAIYESRAKLVMTTAVPITSLFLSSNELQEAMHSASKSGDLPAAATADDHADVSDVMRHLMDDLGMNMSMLKNSTLFTGDEERFAFARALSRLSEMGSREWVERGMGLDERGGRQEMEGWQRVRSRWREDSM</sequence>
<evidence type="ECO:0000256" key="18">
    <source>
        <dbReference type="SAM" id="MobiDB-lite"/>
    </source>
</evidence>
<dbReference type="GO" id="GO:0019706">
    <property type="term" value="F:protein-cysteine S-palmitoyltransferase activity"/>
    <property type="evidence" value="ECO:0007669"/>
    <property type="project" value="UniProtKB-EC"/>
</dbReference>
<feature type="compositionally biased region" description="Basic and acidic residues" evidence="18">
    <location>
        <begin position="15"/>
        <end position="29"/>
    </location>
</feature>
<evidence type="ECO:0000313" key="21">
    <source>
        <dbReference type="EMBL" id="KAF2242949.1"/>
    </source>
</evidence>
<dbReference type="PANTHER" id="PTHR12169:SF6">
    <property type="entry name" value="AFG1-LIKE ATPASE"/>
    <property type="match status" value="1"/>
</dbReference>
<dbReference type="Pfam" id="PF03969">
    <property type="entry name" value="AFG1_ATPase"/>
    <property type="match status" value="1"/>
</dbReference>
<evidence type="ECO:0000256" key="7">
    <source>
        <dbReference type="ARBA" id="ARBA00022692"/>
    </source>
</evidence>
<dbReference type="PROSITE" id="PS50216">
    <property type="entry name" value="DHHC"/>
    <property type="match status" value="1"/>
</dbReference>
<proteinExistence type="inferred from homology"/>
<dbReference type="SUPFAM" id="SSF52540">
    <property type="entry name" value="P-loop containing nucleoside triphosphate hydrolases"/>
    <property type="match status" value="1"/>
</dbReference>
<feature type="transmembrane region" description="Helical" evidence="19">
    <location>
        <begin position="341"/>
        <end position="358"/>
    </location>
</feature>
<name>A0A6A6HYI2_9PLEO</name>
<feature type="region of interest" description="Disordered" evidence="18">
    <location>
        <begin position="1"/>
        <end position="29"/>
    </location>
</feature>
<evidence type="ECO:0000256" key="15">
    <source>
        <dbReference type="ARBA" id="ARBA00031920"/>
    </source>
</evidence>
<evidence type="ECO:0000256" key="8">
    <source>
        <dbReference type="ARBA" id="ARBA00022741"/>
    </source>
</evidence>
<dbReference type="PRINTS" id="PR01415">
    <property type="entry name" value="ANKYRIN"/>
</dbReference>
<comment type="similarity">
    <text evidence="3">Belongs to the DHHC palmitoyltransferase family. AKR/ZDHHC17 subfamily.</text>
</comment>
<dbReference type="OrthoDB" id="6781668at2759"/>
<feature type="repeat" description="ANK" evidence="17">
    <location>
        <begin position="67"/>
        <end position="99"/>
    </location>
</feature>
<feature type="repeat" description="ANK" evidence="17">
    <location>
        <begin position="167"/>
        <end position="199"/>
    </location>
</feature>
<dbReference type="NCBIfam" id="NF040713">
    <property type="entry name" value="ZapE"/>
    <property type="match status" value="1"/>
</dbReference>
<keyword evidence="10 19" id="KW-1133">Transmembrane helix</keyword>
<keyword evidence="12" id="KW-0564">Palmitate</keyword>
<evidence type="ECO:0000256" key="10">
    <source>
        <dbReference type="ARBA" id="ARBA00022989"/>
    </source>
</evidence>
<evidence type="ECO:0000256" key="6">
    <source>
        <dbReference type="ARBA" id="ARBA00017919"/>
    </source>
</evidence>
<keyword evidence="17" id="KW-0040">ANK repeat</keyword>
<feature type="transmembrane region" description="Helical" evidence="19">
    <location>
        <begin position="469"/>
        <end position="491"/>
    </location>
</feature>
<keyword evidence="9" id="KW-0067">ATP-binding</keyword>
<evidence type="ECO:0000256" key="1">
    <source>
        <dbReference type="ARBA" id="ARBA00002100"/>
    </source>
</evidence>
<feature type="transmembrane region" description="Helical" evidence="19">
    <location>
        <begin position="278"/>
        <end position="297"/>
    </location>
</feature>
<gene>
    <name evidence="21" type="ORF">BU26DRAFT_466440</name>
</gene>
<dbReference type="RefSeq" id="XP_033677953.1">
    <property type="nucleotide sequence ID" value="XM_033825227.1"/>
</dbReference>
<keyword evidence="7 19" id="KW-0812">Transmembrane</keyword>
<comment type="similarity">
    <text evidence="4">Belongs to the AFG1 ATPase family.</text>
</comment>
<dbReference type="Proteomes" id="UP000800094">
    <property type="component" value="Unassembled WGS sequence"/>
</dbReference>
<evidence type="ECO:0000313" key="22">
    <source>
        <dbReference type="Proteomes" id="UP000800094"/>
    </source>
</evidence>
<evidence type="ECO:0000256" key="3">
    <source>
        <dbReference type="ARBA" id="ARBA00010104"/>
    </source>
</evidence>
<dbReference type="PROSITE" id="PS50088">
    <property type="entry name" value="ANK_REPEAT"/>
    <property type="match status" value="4"/>
</dbReference>
<dbReference type="PROSITE" id="PS50297">
    <property type="entry name" value="ANK_REP_REGION"/>
    <property type="match status" value="2"/>
</dbReference>
<dbReference type="GeneID" id="54578557"/>
<dbReference type="Pfam" id="PF01529">
    <property type="entry name" value="DHHC"/>
    <property type="match status" value="1"/>
</dbReference>
<dbReference type="Pfam" id="PF12796">
    <property type="entry name" value="Ank_2"/>
    <property type="match status" value="2"/>
</dbReference>
<comment type="function">
    <text evidence="1">Palmitoyltransferase specific for casein kinase 1.</text>
</comment>
<evidence type="ECO:0000256" key="11">
    <source>
        <dbReference type="ARBA" id="ARBA00023136"/>
    </source>
</evidence>
<evidence type="ECO:0000256" key="5">
    <source>
        <dbReference type="ARBA" id="ARBA00016875"/>
    </source>
</evidence>
<organism evidence="21 22">
    <name type="scientific">Trematosphaeria pertusa</name>
    <dbReference type="NCBI Taxonomy" id="390896"/>
    <lineage>
        <taxon>Eukaryota</taxon>
        <taxon>Fungi</taxon>
        <taxon>Dikarya</taxon>
        <taxon>Ascomycota</taxon>
        <taxon>Pezizomycotina</taxon>
        <taxon>Dothideomycetes</taxon>
        <taxon>Pleosporomycetidae</taxon>
        <taxon>Pleosporales</taxon>
        <taxon>Massarineae</taxon>
        <taxon>Trematosphaeriaceae</taxon>
        <taxon>Trematosphaeria</taxon>
    </lineage>
</organism>
<dbReference type="InterPro" id="IPR005654">
    <property type="entry name" value="ATPase_AFG1-like"/>
</dbReference>
<feature type="transmembrane region" description="Helical" evidence="19">
    <location>
        <begin position="370"/>
        <end position="389"/>
    </location>
</feature>
<evidence type="ECO:0000256" key="16">
    <source>
        <dbReference type="ARBA" id="ARBA00048048"/>
    </source>
</evidence>
<accession>A0A6A6HYI2</accession>
<dbReference type="PANTHER" id="PTHR12169">
    <property type="entry name" value="ATPASE N2B"/>
    <property type="match status" value="1"/>
</dbReference>
<keyword evidence="22" id="KW-1185">Reference proteome</keyword>
<evidence type="ECO:0000256" key="19">
    <source>
        <dbReference type="SAM" id="Phobius"/>
    </source>
</evidence>
<comment type="catalytic activity">
    <reaction evidence="16">
        <text>L-cysteinyl-[protein] + hexadecanoyl-CoA = S-hexadecanoyl-L-cysteinyl-[protein] + CoA</text>
        <dbReference type="Rhea" id="RHEA:36683"/>
        <dbReference type="Rhea" id="RHEA-COMP:10131"/>
        <dbReference type="Rhea" id="RHEA-COMP:11032"/>
        <dbReference type="ChEBI" id="CHEBI:29950"/>
        <dbReference type="ChEBI" id="CHEBI:57287"/>
        <dbReference type="ChEBI" id="CHEBI:57379"/>
        <dbReference type="ChEBI" id="CHEBI:74151"/>
        <dbReference type="EC" id="2.3.1.225"/>
    </reaction>
</comment>
<dbReference type="AlphaFoldDB" id="A0A6A6HYI2"/>
<dbReference type="InterPro" id="IPR002110">
    <property type="entry name" value="Ankyrin_rpt"/>
</dbReference>
<keyword evidence="11 19" id="KW-0472">Membrane</keyword>
<dbReference type="Gene3D" id="1.25.40.20">
    <property type="entry name" value="Ankyrin repeat-containing domain"/>
    <property type="match status" value="1"/>
</dbReference>
<evidence type="ECO:0000256" key="2">
    <source>
        <dbReference type="ARBA" id="ARBA00004520"/>
    </source>
</evidence>
<evidence type="ECO:0000256" key="17">
    <source>
        <dbReference type="PROSITE-ProRule" id="PRU00023"/>
    </source>
</evidence>
<dbReference type="EMBL" id="ML987206">
    <property type="protein sequence ID" value="KAF2242949.1"/>
    <property type="molecule type" value="Genomic_DNA"/>
</dbReference>
<dbReference type="InterPro" id="IPR036770">
    <property type="entry name" value="Ankyrin_rpt-contain_sf"/>
</dbReference>